<keyword evidence="3" id="KW-1185">Reference proteome</keyword>
<feature type="region of interest" description="Disordered" evidence="1">
    <location>
        <begin position="216"/>
        <end position="263"/>
    </location>
</feature>
<dbReference type="Proteomes" id="UP000887577">
    <property type="component" value="Unplaced"/>
</dbReference>
<sequence>MSSSMFFKLFLLFSILQIASAAIDWRKTRPASLLAEVGHPSYTDTVEEDFELAKEPLIIRFDRTWNSSDPNNRKLCIINKDMASDMKPEHQVCFCYYSEGVDFEGADLQCGPNYAILCSTVLYSDYDIFTSGKAINYRTGGLFETAPFTVQEKLSDDGNVVPMIRMKKIYGGCGVIYVENVYKQKKHHELQEIEDYWNGLKCPPCDDQSCEAELDDGINLYPKSSETEAPANPPPEDPAPANPAPANPAPEDPANPTTEDPAP</sequence>
<organism evidence="3 4">
    <name type="scientific">Panagrolaimus superbus</name>
    <dbReference type="NCBI Taxonomy" id="310955"/>
    <lineage>
        <taxon>Eukaryota</taxon>
        <taxon>Metazoa</taxon>
        <taxon>Ecdysozoa</taxon>
        <taxon>Nematoda</taxon>
        <taxon>Chromadorea</taxon>
        <taxon>Rhabditida</taxon>
        <taxon>Tylenchina</taxon>
        <taxon>Panagrolaimomorpha</taxon>
        <taxon>Panagrolaimoidea</taxon>
        <taxon>Panagrolaimidae</taxon>
        <taxon>Panagrolaimus</taxon>
    </lineage>
</organism>
<evidence type="ECO:0000256" key="1">
    <source>
        <dbReference type="SAM" id="MobiDB-lite"/>
    </source>
</evidence>
<proteinExistence type="predicted"/>
<evidence type="ECO:0000313" key="4">
    <source>
        <dbReference type="WBParaSite" id="PSU_v2.g3018.t1"/>
    </source>
</evidence>
<dbReference type="AlphaFoldDB" id="A0A914YSN0"/>
<accession>A0A914YSN0</accession>
<keyword evidence="2" id="KW-0732">Signal</keyword>
<evidence type="ECO:0000313" key="3">
    <source>
        <dbReference type="Proteomes" id="UP000887577"/>
    </source>
</evidence>
<name>A0A914YSN0_9BILA</name>
<protein>
    <submittedName>
        <fullName evidence="4">Uncharacterized protein</fullName>
    </submittedName>
</protein>
<evidence type="ECO:0000256" key="2">
    <source>
        <dbReference type="SAM" id="SignalP"/>
    </source>
</evidence>
<dbReference type="WBParaSite" id="PSU_v2.g3018.t1">
    <property type="protein sequence ID" value="PSU_v2.g3018.t1"/>
    <property type="gene ID" value="PSU_v2.g3018"/>
</dbReference>
<feature type="chain" id="PRO_5037253786" evidence="2">
    <location>
        <begin position="22"/>
        <end position="263"/>
    </location>
</feature>
<reference evidence="4" key="1">
    <citation type="submission" date="2022-11" db="UniProtKB">
        <authorList>
            <consortium name="WormBaseParasite"/>
        </authorList>
    </citation>
    <scope>IDENTIFICATION</scope>
</reference>
<feature type="signal peptide" evidence="2">
    <location>
        <begin position="1"/>
        <end position="21"/>
    </location>
</feature>
<feature type="compositionally biased region" description="Pro residues" evidence="1">
    <location>
        <begin position="231"/>
        <end position="253"/>
    </location>
</feature>